<accession>A0A9P8HZN9</accession>
<feature type="compositionally biased region" description="Basic and acidic residues" evidence="7">
    <location>
        <begin position="82"/>
        <end position="93"/>
    </location>
</feature>
<dbReference type="InterPro" id="IPR001680">
    <property type="entry name" value="WD40_rpt"/>
</dbReference>
<evidence type="ECO:0000256" key="1">
    <source>
        <dbReference type="ARBA" id="ARBA00022574"/>
    </source>
</evidence>
<evidence type="ECO:0000313" key="8">
    <source>
        <dbReference type="EMBL" id="KAH0542923.1"/>
    </source>
</evidence>
<reference evidence="8" key="1">
    <citation type="submission" date="2021-03" db="EMBL/GenBank/DDBJ databases">
        <title>Comparative genomics and phylogenomic investigation of the class Geoglossomycetes provide insights into ecological specialization and systematics.</title>
        <authorList>
            <person name="Melie T."/>
            <person name="Pirro S."/>
            <person name="Miller A.N."/>
            <person name="Quandt A."/>
        </authorList>
    </citation>
    <scope>NUCLEOTIDE SEQUENCE</scope>
    <source>
        <strain evidence="8">GBOQ0MN5Z8</strain>
    </source>
</reference>
<comment type="function">
    <text evidence="5">Involved in mitochondrial fission. Acts as an adapter protein required to form mitochondrial fission complexes. Formation of these complexes is required to promote constriction and fission of the mitochondrial compartment at a late step in mitochondrial division.</text>
</comment>
<dbReference type="PANTHER" id="PTHR22847">
    <property type="entry name" value="WD40 REPEAT PROTEIN"/>
    <property type="match status" value="1"/>
</dbReference>
<dbReference type="InterPro" id="IPR015943">
    <property type="entry name" value="WD40/YVTN_repeat-like_dom_sf"/>
</dbReference>
<dbReference type="Pfam" id="PF00400">
    <property type="entry name" value="WD40"/>
    <property type="match status" value="2"/>
</dbReference>
<dbReference type="Proteomes" id="UP000698800">
    <property type="component" value="Unassembled WGS sequence"/>
</dbReference>
<dbReference type="InterPro" id="IPR019775">
    <property type="entry name" value="WD40_repeat_CS"/>
</dbReference>
<dbReference type="InterPro" id="IPR036322">
    <property type="entry name" value="WD40_repeat_dom_sf"/>
</dbReference>
<feature type="compositionally biased region" description="Polar residues" evidence="7">
    <location>
        <begin position="7"/>
        <end position="17"/>
    </location>
</feature>
<keyword evidence="2" id="KW-0677">Repeat</keyword>
<evidence type="ECO:0000256" key="7">
    <source>
        <dbReference type="SAM" id="MobiDB-lite"/>
    </source>
</evidence>
<keyword evidence="9" id="KW-1185">Reference proteome</keyword>
<dbReference type="PROSITE" id="PS00678">
    <property type="entry name" value="WD_REPEATS_1"/>
    <property type="match status" value="2"/>
</dbReference>
<evidence type="ECO:0000256" key="2">
    <source>
        <dbReference type="ARBA" id="ARBA00022737"/>
    </source>
</evidence>
<comment type="caution">
    <text evidence="8">The sequence shown here is derived from an EMBL/GenBank/DDBJ whole genome shotgun (WGS) entry which is preliminary data.</text>
</comment>
<dbReference type="EMBL" id="JAGHQL010000043">
    <property type="protein sequence ID" value="KAH0542923.1"/>
    <property type="molecule type" value="Genomic_DNA"/>
</dbReference>
<dbReference type="PROSITE" id="PS50082">
    <property type="entry name" value="WD_REPEATS_2"/>
    <property type="match status" value="2"/>
</dbReference>
<dbReference type="PROSITE" id="PS50294">
    <property type="entry name" value="WD_REPEATS_REGION"/>
    <property type="match status" value="1"/>
</dbReference>
<dbReference type="GO" id="GO:0042393">
    <property type="term" value="F:histone binding"/>
    <property type="evidence" value="ECO:0007669"/>
    <property type="project" value="TreeGrafter"/>
</dbReference>
<dbReference type="PANTHER" id="PTHR22847:SF637">
    <property type="entry name" value="WD REPEAT DOMAIN 5B"/>
    <property type="match status" value="1"/>
</dbReference>
<organism evidence="8 9">
    <name type="scientific">Glutinoglossum americanum</name>
    <dbReference type="NCBI Taxonomy" id="1670608"/>
    <lineage>
        <taxon>Eukaryota</taxon>
        <taxon>Fungi</taxon>
        <taxon>Dikarya</taxon>
        <taxon>Ascomycota</taxon>
        <taxon>Pezizomycotina</taxon>
        <taxon>Geoglossomycetes</taxon>
        <taxon>Geoglossales</taxon>
        <taxon>Geoglossaceae</taxon>
        <taxon>Glutinoglossum</taxon>
    </lineage>
</organism>
<keyword evidence="1 6" id="KW-0853">WD repeat</keyword>
<dbReference type="OrthoDB" id="674604at2759"/>
<dbReference type="GO" id="GO:0048188">
    <property type="term" value="C:Set1C/COMPASS complex"/>
    <property type="evidence" value="ECO:0007669"/>
    <property type="project" value="TreeGrafter"/>
</dbReference>
<evidence type="ECO:0000256" key="3">
    <source>
        <dbReference type="ARBA" id="ARBA00038415"/>
    </source>
</evidence>
<evidence type="ECO:0000256" key="5">
    <source>
        <dbReference type="ARBA" id="ARBA00043913"/>
    </source>
</evidence>
<dbReference type="AlphaFoldDB" id="A0A9P8HZN9"/>
<feature type="compositionally biased region" description="Basic and acidic residues" evidence="7">
    <location>
        <begin position="64"/>
        <end position="74"/>
    </location>
</feature>
<proteinExistence type="inferred from homology"/>
<feature type="repeat" description="WD" evidence="6">
    <location>
        <begin position="147"/>
        <end position="196"/>
    </location>
</feature>
<feature type="region of interest" description="Disordered" evidence="7">
    <location>
        <begin position="1"/>
        <end position="126"/>
    </location>
</feature>
<evidence type="ECO:0000256" key="6">
    <source>
        <dbReference type="PROSITE-ProRule" id="PRU00221"/>
    </source>
</evidence>
<sequence>MSDIASPVSTPAESSGVRSPKRRRVDSDYDRSGYGSPDELGAASYYGSPALRRASHSTRQSSTDIRRHHDRDPGDGEESPDELDHTFYRDGLRRNRRRHSASSGASTVRLCDAGPEPEPELENETLSPDRMQLAPHLNIHYKQKFILKGHTKGVSAVKFSPDGRWIASCWTLSLSLIAADATIKIWDAATGKHSQTLEGHLAGISTIAWSPDSKTLASGSDDKSIRLWDIPTVRIDLQLSTGQR</sequence>
<evidence type="ECO:0000256" key="4">
    <source>
        <dbReference type="ARBA" id="ARBA00039789"/>
    </source>
</evidence>
<evidence type="ECO:0000313" key="9">
    <source>
        <dbReference type="Proteomes" id="UP000698800"/>
    </source>
</evidence>
<gene>
    <name evidence="8" type="ORF">FGG08_002692</name>
</gene>
<dbReference type="Gene3D" id="2.130.10.10">
    <property type="entry name" value="YVTN repeat-like/Quinoprotein amine dehydrogenase"/>
    <property type="match status" value="1"/>
</dbReference>
<name>A0A9P8HZN9_9PEZI</name>
<comment type="similarity">
    <text evidence="3">Belongs to the WD repeat MDV1/CAF4 family.</text>
</comment>
<dbReference type="SUPFAM" id="SSF50978">
    <property type="entry name" value="WD40 repeat-like"/>
    <property type="match status" value="1"/>
</dbReference>
<feature type="repeat" description="WD" evidence="6">
    <location>
        <begin position="197"/>
        <end position="230"/>
    </location>
</feature>
<dbReference type="SMART" id="SM00320">
    <property type="entry name" value="WD40"/>
    <property type="match status" value="2"/>
</dbReference>
<protein>
    <recommendedName>
        <fullName evidence="4">Mitochondrial division protein 1</fullName>
    </recommendedName>
</protein>